<proteinExistence type="predicted"/>
<evidence type="ECO:0000256" key="1">
    <source>
        <dbReference type="SAM" id="MobiDB-lite"/>
    </source>
</evidence>
<gene>
    <name evidence="2" type="ORF">G3M58_75790</name>
</gene>
<feature type="region of interest" description="Disordered" evidence="1">
    <location>
        <begin position="47"/>
        <end position="75"/>
    </location>
</feature>
<dbReference type="EMBL" id="JAAGMN010008136">
    <property type="protein sequence ID" value="NEE19622.1"/>
    <property type="molecule type" value="Genomic_DNA"/>
</dbReference>
<protein>
    <recommendedName>
        <fullName evidence="3">Condensation domain-containing protein</fullName>
    </recommendedName>
</protein>
<dbReference type="Gene3D" id="3.30.559.10">
    <property type="entry name" value="Chloramphenicol acetyltransferase-like domain"/>
    <property type="match status" value="1"/>
</dbReference>
<sequence length="75" mass="7753">RHLRPDDIAYNLCGGIRLTGALDPAALTTAVTGLVAAHDILRTRYPTGGDGTPVREILPPGDPVALDPTDLGALP</sequence>
<comment type="caution">
    <text evidence="2">The sequence shown here is derived from an EMBL/GenBank/DDBJ whole genome shotgun (WGS) entry which is preliminary data.</text>
</comment>
<evidence type="ECO:0000313" key="2">
    <source>
        <dbReference type="EMBL" id="NEE19622.1"/>
    </source>
</evidence>
<dbReference type="SUPFAM" id="SSF52777">
    <property type="entry name" value="CoA-dependent acyltransferases"/>
    <property type="match status" value="1"/>
</dbReference>
<evidence type="ECO:0008006" key="3">
    <source>
        <dbReference type="Google" id="ProtNLM"/>
    </source>
</evidence>
<reference evidence="2" key="1">
    <citation type="submission" date="2020-01" db="EMBL/GenBank/DDBJ databases">
        <title>Insect and environment-associated Actinomycetes.</title>
        <authorList>
            <person name="Currrie C."/>
            <person name="Chevrette M."/>
            <person name="Carlson C."/>
            <person name="Stubbendieck R."/>
            <person name="Wendt-Pienkowski E."/>
        </authorList>
    </citation>
    <scope>NUCLEOTIDE SEQUENCE</scope>
    <source>
        <strain evidence="2">SID7499</strain>
    </source>
</reference>
<feature type="non-terminal residue" evidence="2">
    <location>
        <position position="75"/>
    </location>
</feature>
<feature type="non-terminal residue" evidence="2">
    <location>
        <position position="1"/>
    </location>
</feature>
<dbReference type="InterPro" id="IPR023213">
    <property type="entry name" value="CAT-like_dom_sf"/>
</dbReference>
<name>A0A6G3XPW1_9ACTN</name>
<organism evidence="2">
    <name type="scientific">Streptomyces sp. SID7499</name>
    <dbReference type="NCBI Taxonomy" id="2706086"/>
    <lineage>
        <taxon>Bacteria</taxon>
        <taxon>Bacillati</taxon>
        <taxon>Actinomycetota</taxon>
        <taxon>Actinomycetes</taxon>
        <taxon>Kitasatosporales</taxon>
        <taxon>Streptomycetaceae</taxon>
        <taxon>Streptomyces</taxon>
    </lineage>
</organism>
<accession>A0A6G3XPW1</accession>
<dbReference type="AlphaFoldDB" id="A0A6G3XPW1"/>